<proteinExistence type="predicted"/>
<dbReference type="RefSeq" id="WP_344382875.1">
    <property type="nucleotide sequence ID" value="NZ_BAAATA010000009.1"/>
</dbReference>
<evidence type="ECO:0000313" key="2">
    <source>
        <dbReference type="EMBL" id="GAA2484420.1"/>
    </source>
</evidence>
<dbReference type="Pfam" id="PF18854">
    <property type="entry name" value="baeRF_family10"/>
    <property type="match status" value="1"/>
</dbReference>
<dbReference type="EMBL" id="BAAATA010000009">
    <property type="protein sequence ID" value="GAA2484420.1"/>
    <property type="molecule type" value="Genomic_DNA"/>
</dbReference>
<comment type="caution">
    <text evidence="2">The sequence shown here is derived from an EMBL/GenBank/DDBJ whole genome shotgun (WGS) entry which is preliminary data.</text>
</comment>
<feature type="compositionally biased region" description="Basic and acidic residues" evidence="1">
    <location>
        <begin position="332"/>
        <end position="343"/>
    </location>
</feature>
<dbReference type="InterPro" id="IPR029064">
    <property type="entry name" value="Ribosomal_eL30-like_sf"/>
</dbReference>
<sequence length="391" mass="42628">MEFVQEDLRLLAGMTDETGVLSVYVTADPRQESTTRPAWQVRVENGLAALRERARTELPRERRTVLEKRLQQLGPSLHSLVQASRPGLGRALFAPVSDGEVRTVEIQMPLPDVVTLEPSAHIRPLAAAANAGAPAGVAAVGREGLRLLDLRFGRAREVRATDFTIEFEDWRRSGGPASGNPSSGQQNVSQVDRFHNRLEDRLGRLLSAATSDVVRHTTEQGWQYLVVSGERRLVEMLADRLPEMHGTDVVRLSQVLHPLSPAKVAEAVGPALAEARQRREQRLVEKVMDAALSGGTGTCGLSDTLGSLNEGRIAHLLIDGEKEWPGIRARDGRLFPEGERAPDGPETDPEPELGERMIERALLEGAEVTVLAPESAPRLAGTDGVAALLRW</sequence>
<organism evidence="2 3">
    <name type="scientific">Streptomyces thermolineatus</name>
    <dbReference type="NCBI Taxonomy" id="44033"/>
    <lineage>
        <taxon>Bacteria</taxon>
        <taxon>Bacillati</taxon>
        <taxon>Actinomycetota</taxon>
        <taxon>Actinomycetes</taxon>
        <taxon>Kitasatosporales</taxon>
        <taxon>Streptomycetaceae</taxon>
        <taxon>Streptomyces</taxon>
    </lineage>
</organism>
<evidence type="ECO:0000313" key="3">
    <source>
        <dbReference type="Proteomes" id="UP001501358"/>
    </source>
</evidence>
<reference evidence="2 3" key="1">
    <citation type="journal article" date="2019" name="Int. J. Syst. Evol. Microbiol.">
        <title>The Global Catalogue of Microorganisms (GCM) 10K type strain sequencing project: providing services to taxonomists for standard genome sequencing and annotation.</title>
        <authorList>
            <consortium name="The Broad Institute Genomics Platform"/>
            <consortium name="The Broad Institute Genome Sequencing Center for Infectious Disease"/>
            <person name="Wu L."/>
            <person name="Ma J."/>
        </authorList>
    </citation>
    <scope>NUCLEOTIDE SEQUENCE [LARGE SCALE GENOMIC DNA]</scope>
    <source>
        <strain evidence="2 3">JCM 6307</strain>
    </source>
</reference>
<name>A0ABN3LLZ9_9ACTN</name>
<dbReference type="InterPro" id="IPR041202">
    <property type="entry name" value="BaeRF_family10"/>
</dbReference>
<dbReference type="Gene3D" id="3.30.1330.30">
    <property type="match status" value="1"/>
</dbReference>
<evidence type="ECO:0000256" key="1">
    <source>
        <dbReference type="SAM" id="MobiDB-lite"/>
    </source>
</evidence>
<feature type="region of interest" description="Disordered" evidence="1">
    <location>
        <begin position="332"/>
        <end position="352"/>
    </location>
</feature>
<keyword evidence="3" id="KW-1185">Reference proteome</keyword>
<protein>
    <submittedName>
        <fullName evidence="2">VLRF1 family aeRF1-type release factor</fullName>
    </submittedName>
</protein>
<dbReference type="Proteomes" id="UP001501358">
    <property type="component" value="Unassembled WGS sequence"/>
</dbReference>
<feature type="region of interest" description="Disordered" evidence="1">
    <location>
        <begin position="170"/>
        <end position="189"/>
    </location>
</feature>
<gene>
    <name evidence="2" type="ORF">GCM10010406_20860</name>
</gene>
<accession>A0ABN3LLZ9</accession>
<feature type="compositionally biased region" description="Low complexity" evidence="1">
    <location>
        <begin position="173"/>
        <end position="184"/>
    </location>
</feature>